<dbReference type="AlphaFoldDB" id="A0AAW1IA78"/>
<dbReference type="SMART" id="SM00343">
    <property type="entry name" value="ZnF_C2HC"/>
    <property type="match status" value="2"/>
</dbReference>
<feature type="domain" description="CCHC-type" evidence="2">
    <location>
        <begin position="51"/>
        <end position="67"/>
    </location>
</feature>
<organism evidence="3 4">
    <name type="scientific">Popillia japonica</name>
    <name type="common">Japanese beetle</name>
    <dbReference type="NCBI Taxonomy" id="7064"/>
    <lineage>
        <taxon>Eukaryota</taxon>
        <taxon>Metazoa</taxon>
        <taxon>Ecdysozoa</taxon>
        <taxon>Arthropoda</taxon>
        <taxon>Hexapoda</taxon>
        <taxon>Insecta</taxon>
        <taxon>Pterygota</taxon>
        <taxon>Neoptera</taxon>
        <taxon>Endopterygota</taxon>
        <taxon>Coleoptera</taxon>
        <taxon>Polyphaga</taxon>
        <taxon>Scarabaeiformia</taxon>
        <taxon>Scarabaeidae</taxon>
        <taxon>Rutelinae</taxon>
        <taxon>Popillia</taxon>
    </lineage>
</organism>
<sequence length="229" mass="26438">MRLESAFEIFAVPEDKRFAYLLHYMGMSNKKQHSPQNVGTSKVNVNSKNLKCFRCGSPKHLANKCDKQNLTCHKCKRKGHLSKVCIKSTGKVEQIEEICIIQAEHLQYRQKFTLSLKVENVKLHFEIDSGAAVTLLSFADFKRYFEQIEEICIIQAEHLQYRQKFTLSLKVENVKLHFEIDSGAAVTLLSFADFKRYFPKLQLRDTDIKLSTYCRNTLNVMGFTTVTEG</sequence>
<keyword evidence="1" id="KW-0479">Metal-binding</keyword>
<protein>
    <submittedName>
        <fullName evidence="3">Zinc knuckle</fullName>
    </submittedName>
</protein>
<comment type="caution">
    <text evidence="3">The sequence shown here is derived from an EMBL/GenBank/DDBJ whole genome shotgun (WGS) entry which is preliminary data.</text>
</comment>
<keyword evidence="1" id="KW-0862">Zinc</keyword>
<evidence type="ECO:0000259" key="2">
    <source>
        <dbReference type="PROSITE" id="PS50158"/>
    </source>
</evidence>
<dbReference type="PROSITE" id="PS50158">
    <property type="entry name" value="ZF_CCHC"/>
    <property type="match status" value="1"/>
</dbReference>
<evidence type="ECO:0000256" key="1">
    <source>
        <dbReference type="PROSITE-ProRule" id="PRU00047"/>
    </source>
</evidence>
<accession>A0AAW1IA78</accession>
<proteinExistence type="predicted"/>
<dbReference type="SUPFAM" id="SSF50630">
    <property type="entry name" value="Acid proteases"/>
    <property type="match status" value="1"/>
</dbReference>
<reference evidence="3 4" key="1">
    <citation type="journal article" date="2024" name="BMC Genomics">
        <title>De novo assembly and annotation of Popillia japonica's genome with initial clues to its potential as an invasive pest.</title>
        <authorList>
            <person name="Cucini C."/>
            <person name="Boschi S."/>
            <person name="Funari R."/>
            <person name="Cardaioli E."/>
            <person name="Iannotti N."/>
            <person name="Marturano G."/>
            <person name="Paoli F."/>
            <person name="Bruttini M."/>
            <person name="Carapelli A."/>
            <person name="Frati F."/>
            <person name="Nardi F."/>
        </authorList>
    </citation>
    <scope>NUCLEOTIDE SEQUENCE [LARGE SCALE GENOMIC DNA]</scope>
    <source>
        <strain evidence="3">DMR45628</strain>
    </source>
</reference>
<keyword evidence="1" id="KW-0863">Zinc-finger</keyword>
<evidence type="ECO:0000313" key="4">
    <source>
        <dbReference type="Proteomes" id="UP001458880"/>
    </source>
</evidence>
<dbReference type="InterPro" id="IPR001878">
    <property type="entry name" value="Znf_CCHC"/>
</dbReference>
<dbReference type="EMBL" id="JASPKY010000735">
    <property type="protein sequence ID" value="KAK9685995.1"/>
    <property type="molecule type" value="Genomic_DNA"/>
</dbReference>
<dbReference type="SUPFAM" id="SSF57756">
    <property type="entry name" value="Retrovirus zinc finger-like domains"/>
    <property type="match status" value="1"/>
</dbReference>
<dbReference type="InterPro" id="IPR021109">
    <property type="entry name" value="Peptidase_aspartic_dom_sf"/>
</dbReference>
<gene>
    <name evidence="3" type="ORF">QE152_g37529</name>
</gene>
<dbReference type="InterPro" id="IPR036875">
    <property type="entry name" value="Znf_CCHC_sf"/>
</dbReference>
<name>A0AAW1IA78_POPJA</name>
<dbReference type="GO" id="GO:0008270">
    <property type="term" value="F:zinc ion binding"/>
    <property type="evidence" value="ECO:0007669"/>
    <property type="project" value="UniProtKB-KW"/>
</dbReference>
<evidence type="ECO:0000313" key="3">
    <source>
        <dbReference type="EMBL" id="KAK9685995.1"/>
    </source>
</evidence>
<dbReference type="Pfam" id="PF00098">
    <property type="entry name" value="zf-CCHC"/>
    <property type="match status" value="1"/>
</dbReference>
<dbReference type="GO" id="GO:0003676">
    <property type="term" value="F:nucleic acid binding"/>
    <property type="evidence" value="ECO:0007669"/>
    <property type="project" value="InterPro"/>
</dbReference>
<keyword evidence="4" id="KW-1185">Reference proteome</keyword>
<dbReference type="Proteomes" id="UP001458880">
    <property type="component" value="Unassembled WGS sequence"/>
</dbReference>
<dbReference type="Gene3D" id="4.10.60.10">
    <property type="entry name" value="Zinc finger, CCHC-type"/>
    <property type="match status" value="1"/>
</dbReference>